<dbReference type="SUPFAM" id="SSF50494">
    <property type="entry name" value="Trypsin-like serine proteases"/>
    <property type="match status" value="1"/>
</dbReference>
<dbReference type="OrthoDB" id="6339452at2759"/>
<dbReference type="EMBL" id="CADEBC010000020">
    <property type="protein sequence ID" value="CAB3219992.1"/>
    <property type="molecule type" value="Genomic_DNA"/>
</dbReference>
<dbReference type="SMART" id="SM00020">
    <property type="entry name" value="Tryp_SPc"/>
    <property type="match status" value="1"/>
</dbReference>
<dbReference type="PROSITE" id="PS50240">
    <property type="entry name" value="TRYPSIN_DOM"/>
    <property type="match status" value="1"/>
</dbReference>
<evidence type="ECO:0000313" key="3">
    <source>
        <dbReference type="EMBL" id="CAB3219992.1"/>
    </source>
</evidence>
<keyword evidence="4" id="KW-1185">Reference proteome</keyword>
<sequence length="156" mass="17496">MITKTNSAMDFCYGLPIAFSSAVLPACLQVDAESDTDAYFTGWGVQKINGELSDNLQAIYQMRFSTELCKSRFPPNRILMDGYVNTTQMCYGQEDDTETPCQGDSGGPLQSTDHEQCVFTLIGVLSFGLSCNVRGEPRVYSRIKYYVPWIEEIVWP</sequence>
<dbReference type="PROSITE" id="PS00135">
    <property type="entry name" value="TRYPSIN_SER"/>
    <property type="match status" value="1"/>
</dbReference>
<organism evidence="3 4">
    <name type="scientific">Arctia plantaginis</name>
    <name type="common">Wood tiger moth</name>
    <name type="synonym">Phalaena plantaginis</name>
    <dbReference type="NCBI Taxonomy" id="874455"/>
    <lineage>
        <taxon>Eukaryota</taxon>
        <taxon>Metazoa</taxon>
        <taxon>Ecdysozoa</taxon>
        <taxon>Arthropoda</taxon>
        <taxon>Hexapoda</taxon>
        <taxon>Insecta</taxon>
        <taxon>Pterygota</taxon>
        <taxon>Neoptera</taxon>
        <taxon>Endopterygota</taxon>
        <taxon>Lepidoptera</taxon>
        <taxon>Glossata</taxon>
        <taxon>Ditrysia</taxon>
        <taxon>Noctuoidea</taxon>
        <taxon>Erebidae</taxon>
        <taxon>Arctiinae</taxon>
        <taxon>Arctia</taxon>
    </lineage>
</organism>
<name>A0A8S0YLW1_ARCPL</name>
<reference evidence="3 4" key="1">
    <citation type="submission" date="2020-04" db="EMBL/GenBank/DDBJ databases">
        <authorList>
            <person name="Wallbank WR R."/>
            <person name="Pardo Diaz C."/>
            <person name="Kozak K."/>
            <person name="Martin S."/>
            <person name="Jiggins C."/>
            <person name="Moest M."/>
            <person name="Warren A I."/>
            <person name="Byers J.R.P. K."/>
            <person name="Montejo-Kovacevich G."/>
            <person name="Yen C E."/>
        </authorList>
    </citation>
    <scope>NUCLEOTIDE SEQUENCE [LARGE SCALE GENOMIC DNA]</scope>
</reference>
<dbReference type="InterPro" id="IPR001254">
    <property type="entry name" value="Trypsin_dom"/>
</dbReference>
<proteinExistence type="predicted"/>
<dbReference type="PANTHER" id="PTHR24252">
    <property type="entry name" value="ACROSIN-RELATED"/>
    <property type="match status" value="1"/>
</dbReference>
<dbReference type="InterPro" id="IPR009003">
    <property type="entry name" value="Peptidase_S1_PA"/>
</dbReference>
<dbReference type="Pfam" id="PF00089">
    <property type="entry name" value="Trypsin"/>
    <property type="match status" value="1"/>
</dbReference>
<dbReference type="Proteomes" id="UP000494106">
    <property type="component" value="Unassembled WGS sequence"/>
</dbReference>
<gene>
    <name evidence="3" type="ORF">APLA_LOCUS113</name>
</gene>
<protein>
    <recommendedName>
        <fullName evidence="2">Peptidase S1 domain-containing protein</fullName>
    </recommendedName>
</protein>
<dbReference type="GO" id="GO:0006508">
    <property type="term" value="P:proteolysis"/>
    <property type="evidence" value="ECO:0007669"/>
    <property type="project" value="InterPro"/>
</dbReference>
<comment type="caution">
    <text evidence="3">The sequence shown here is derived from an EMBL/GenBank/DDBJ whole genome shotgun (WGS) entry which is preliminary data.</text>
</comment>
<evidence type="ECO:0000259" key="2">
    <source>
        <dbReference type="PROSITE" id="PS50240"/>
    </source>
</evidence>
<dbReference type="GO" id="GO:0004252">
    <property type="term" value="F:serine-type endopeptidase activity"/>
    <property type="evidence" value="ECO:0007669"/>
    <property type="project" value="InterPro"/>
</dbReference>
<accession>A0A8S0YLW1</accession>
<dbReference type="PANTHER" id="PTHR24252:SF7">
    <property type="entry name" value="HYALIN"/>
    <property type="match status" value="1"/>
</dbReference>
<feature type="domain" description="Peptidase S1" evidence="2">
    <location>
        <begin position="1"/>
        <end position="155"/>
    </location>
</feature>
<dbReference type="Gene3D" id="2.40.10.10">
    <property type="entry name" value="Trypsin-like serine proteases"/>
    <property type="match status" value="2"/>
</dbReference>
<dbReference type="AlphaFoldDB" id="A0A8S0YLW1"/>
<evidence type="ECO:0000256" key="1">
    <source>
        <dbReference type="ARBA" id="ARBA00023157"/>
    </source>
</evidence>
<dbReference type="InterPro" id="IPR043504">
    <property type="entry name" value="Peptidase_S1_PA_chymotrypsin"/>
</dbReference>
<evidence type="ECO:0000313" key="4">
    <source>
        <dbReference type="Proteomes" id="UP000494106"/>
    </source>
</evidence>
<dbReference type="InterPro" id="IPR033116">
    <property type="entry name" value="TRYPSIN_SER"/>
</dbReference>
<keyword evidence="1" id="KW-1015">Disulfide bond</keyword>